<proteinExistence type="predicted"/>
<sequence>MNYLTLFHFSRYEAASSMINLKLDPYQNLIGDNSVGALSMSKHSNKNIDFNSLAFLTEVRRYLYDKLEKEEQE</sequence>
<comment type="caution">
    <text evidence="1">The sequence shown here is derived from an EMBL/GenBank/DDBJ whole genome shotgun (WGS) entry which is preliminary data.</text>
</comment>
<reference evidence="1 2" key="1">
    <citation type="submission" date="2013-01" db="EMBL/GenBank/DDBJ databases">
        <authorList>
            <person name="Bench S."/>
        </authorList>
    </citation>
    <scope>NUCLEOTIDE SEQUENCE [LARGE SCALE GENOMIC DNA]</scope>
    <source>
        <strain evidence="1 2">WH 0005</strain>
    </source>
</reference>
<evidence type="ECO:0000313" key="1">
    <source>
        <dbReference type="EMBL" id="CCQ57298.1"/>
    </source>
</evidence>
<organism evidence="1 2">
    <name type="scientific">Crocosphaera watsonii WH 0005</name>
    <dbReference type="NCBI Taxonomy" id="423472"/>
    <lineage>
        <taxon>Bacteria</taxon>
        <taxon>Bacillati</taxon>
        <taxon>Cyanobacteriota</taxon>
        <taxon>Cyanophyceae</taxon>
        <taxon>Oscillatoriophycideae</taxon>
        <taxon>Chroococcales</taxon>
        <taxon>Aphanothecaceae</taxon>
        <taxon>Crocosphaera</taxon>
    </lineage>
</organism>
<protein>
    <submittedName>
        <fullName evidence="1">Uncharacterized protein</fullName>
    </submittedName>
</protein>
<dbReference type="Proteomes" id="UP000017981">
    <property type="component" value="Unassembled WGS sequence"/>
</dbReference>
<reference evidence="1 2" key="2">
    <citation type="submission" date="2013-09" db="EMBL/GenBank/DDBJ databases">
        <title>Whole genome comparison of six Crocosphaera watsonii strains with differing phenotypes.</title>
        <authorList>
            <person name="Bench S.R."/>
            <person name="Heller P."/>
            <person name="Frank I."/>
            <person name="Arciniega M."/>
            <person name="Shilova I.N."/>
            <person name="Zehr J.P."/>
        </authorList>
    </citation>
    <scope>NUCLEOTIDE SEQUENCE [LARGE SCALE GENOMIC DNA]</scope>
    <source>
        <strain evidence="1 2">WH 0005</strain>
    </source>
</reference>
<dbReference type="AlphaFoldDB" id="T2IWC0"/>
<name>T2IWC0_CROWT</name>
<gene>
    <name evidence="1" type="ORF">CWATWH0005_85</name>
</gene>
<accession>T2IWC0</accession>
<evidence type="ECO:0000313" key="2">
    <source>
        <dbReference type="Proteomes" id="UP000017981"/>
    </source>
</evidence>
<dbReference type="EMBL" id="CAQL01000793">
    <property type="protein sequence ID" value="CCQ57298.1"/>
    <property type="molecule type" value="Genomic_DNA"/>
</dbReference>
<dbReference type="RefSeq" id="WP_021833457.1">
    <property type="nucleotide sequence ID" value="NZ_CAQL01000793.1"/>
</dbReference>